<comment type="caution">
    <text evidence="2">The sequence shown here is derived from an EMBL/GenBank/DDBJ whole genome shotgun (WGS) entry which is preliminary data.</text>
</comment>
<reference evidence="2 3" key="1">
    <citation type="submission" date="2016-06" db="EMBL/GenBank/DDBJ databases">
        <title>Evolution of pathogenesis and genome organization in the Tremellales.</title>
        <authorList>
            <person name="Cuomo C."/>
            <person name="Litvintseva A."/>
            <person name="Heitman J."/>
            <person name="Chen Y."/>
            <person name="Sun S."/>
            <person name="Springer D."/>
            <person name="Dromer F."/>
            <person name="Young S."/>
            <person name="Zeng Q."/>
            <person name="Chapman S."/>
            <person name="Gujja S."/>
            <person name="Saif S."/>
            <person name="Birren B."/>
        </authorList>
    </citation>
    <scope>NUCLEOTIDE SEQUENCE [LARGE SCALE GENOMIC DNA]</scope>
    <source>
        <strain evidence="2 3">CBS 6273</strain>
    </source>
</reference>
<dbReference type="AlphaFoldDB" id="A0A1E3KCB5"/>
<feature type="region of interest" description="Disordered" evidence="1">
    <location>
        <begin position="1"/>
        <end position="91"/>
    </location>
</feature>
<feature type="compositionally biased region" description="Polar residues" evidence="1">
    <location>
        <begin position="19"/>
        <end position="29"/>
    </location>
</feature>
<name>A0A1E3KCB5_9TREE</name>
<dbReference type="EMBL" id="MEKH01000003">
    <property type="protein sequence ID" value="ODO09922.1"/>
    <property type="molecule type" value="Genomic_DNA"/>
</dbReference>
<accession>A0A1E3KCB5</accession>
<proteinExistence type="predicted"/>
<evidence type="ECO:0000256" key="1">
    <source>
        <dbReference type="SAM" id="MobiDB-lite"/>
    </source>
</evidence>
<evidence type="ECO:0000313" key="2">
    <source>
        <dbReference type="EMBL" id="ODO09922.1"/>
    </source>
</evidence>
<evidence type="ECO:0000313" key="3">
    <source>
        <dbReference type="Proteomes" id="UP000095149"/>
    </source>
</evidence>
<organism evidence="2 3">
    <name type="scientific">Cryptococcus amylolentus CBS 6273</name>
    <dbReference type="NCBI Taxonomy" id="1296118"/>
    <lineage>
        <taxon>Eukaryota</taxon>
        <taxon>Fungi</taxon>
        <taxon>Dikarya</taxon>
        <taxon>Basidiomycota</taxon>
        <taxon>Agaricomycotina</taxon>
        <taxon>Tremellomycetes</taxon>
        <taxon>Tremellales</taxon>
        <taxon>Cryptococcaceae</taxon>
        <taxon>Cryptococcus</taxon>
    </lineage>
</organism>
<gene>
    <name evidence="2" type="ORF">I350_02145</name>
</gene>
<protein>
    <submittedName>
        <fullName evidence="2">Uncharacterized protein</fullName>
    </submittedName>
</protein>
<dbReference type="Proteomes" id="UP000095149">
    <property type="component" value="Unassembled WGS sequence"/>
</dbReference>
<sequence length="121" mass="12741">MSYSGNSAGGTEGSGFSRFPQTSPSSRNASGDPGRRLGQTADGDEAYSTAPGTTSFNNSAGGTSRSRRSTAAHNNFAGPGHRLGGNEQRGKSWEVQVLKLTLEKMMPLPEFQSRTTREAKG</sequence>